<keyword evidence="5" id="KW-1185">Reference proteome</keyword>
<dbReference type="GO" id="GO:0008395">
    <property type="term" value="F:steroid hydroxylase activity"/>
    <property type="evidence" value="ECO:0007669"/>
    <property type="project" value="TreeGrafter"/>
</dbReference>
<evidence type="ECO:0000256" key="3">
    <source>
        <dbReference type="SAM" id="MobiDB-lite"/>
    </source>
</evidence>
<keyword evidence="2" id="KW-0560">Oxidoreductase</keyword>
<dbReference type="PANTHER" id="PTHR46696">
    <property type="entry name" value="P450, PUTATIVE (EUROFUNG)-RELATED"/>
    <property type="match status" value="1"/>
</dbReference>
<dbReference type="HOGENOM" id="CLU_033716_0_2_11"/>
<gene>
    <name evidence="4" type="ordered locus">FraEuI1c_5369</name>
</gene>
<evidence type="ECO:0000256" key="2">
    <source>
        <dbReference type="RuleBase" id="RU000461"/>
    </source>
</evidence>
<protein>
    <submittedName>
        <fullName evidence="4">Cytochrome P450</fullName>
    </submittedName>
</protein>
<dbReference type="InParanoid" id="E3J9J3"/>
<organism evidence="4 5">
    <name type="scientific">Pseudofrankia inefficax (strain DSM 45817 / CECT 9037 / DDB 130130 / EuI1c)</name>
    <name type="common">Frankia inefficax</name>
    <dbReference type="NCBI Taxonomy" id="298654"/>
    <lineage>
        <taxon>Bacteria</taxon>
        <taxon>Bacillati</taxon>
        <taxon>Actinomycetota</taxon>
        <taxon>Actinomycetes</taxon>
        <taxon>Frankiales</taxon>
        <taxon>Frankiaceae</taxon>
        <taxon>Pseudofrankia</taxon>
    </lineage>
</organism>
<dbReference type="Proteomes" id="UP000002484">
    <property type="component" value="Chromosome"/>
</dbReference>
<dbReference type="PRINTS" id="PR00359">
    <property type="entry name" value="BP450"/>
</dbReference>
<accession>E3J9J3</accession>
<dbReference type="FunCoup" id="E3J9J3">
    <property type="interactions" value="30"/>
</dbReference>
<dbReference type="InterPro" id="IPR036396">
    <property type="entry name" value="Cyt_P450_sf"/>
</dbReference>
<name>E3J9J3_PSEI1</name>
<comment type="similarity">
    <text evidence="1 2">Belongs to the cytochrome P450 family.</text>
</comment>
<dbReference type="SUPFAM" id="SSF48264">
    <property type="entry name" value="Cytochrome P450"/>
    <property type="match status" value="1"/>
</dbReference>
<dbReference type="AlphaFoldDB" id="E3J9J3"/>
<reference evidence="4 5" key="1">
    <citation type="submission" date="2010-10" db="EMBL/GenBank/DDBJ databases">
        <title>Complete sequence of Frankia sp. EuI1c.</title>
        <authorList>
            <consortium name="US DOE Joint Genome Institute"/>
            <person name="Lucas S."/>
            <person name="Copeland A."/>
            <person name="Lapidus A."/>
            <person name="Cheng J.-F."/>
            <person name="Bruce D."/>
            <person name="Goodwin L."/>
            <person name="Pitluck S."/>
            <person name="Chertkov O."/>
            <person name="Detter J.C."/>
            <person name="Han C."/>
            <person name="Tapia R."/>
            <person name="Land M."/>
            <person name="Hauser L."/>
            <person name="Jeffries C."/>
            <person name="Kyrpides N."/>
            <person name="Ivanova N."/>
            <person name="Mikhailova N."/>
            <person name="Beauchemin N."/>
            <person name="Sen A."/>
            <person name="Sur S.A."/>
            <person name="Gtari M."/>
            <person name="Wall L."/>
            <person name="Tisa L."/>
            <person name="Woyke T."/>
        </authorList>
    </citation>
    <scope>NUCLEOTIDE SEQUENCE [LARGE SCALE GENOMIC DNA]</scope>
    <source>
        <strain evidence="5">DSM 45817 / CECT 9037 / EuI1c</strain>
    </source>
</reference>
<dbReference type="Pfam" id="PF00067">
    <property type="entry name" value="p450"/>
    <property type="match status" value="1"/>
</dbReference>
<dbReference type="GO" id="GO:0036199">
    <property type="term" value="F:cholest-4-en-3-one 26-monooxygenase activity"/>
    <property type="evidence" value="ECO:0007669"/>
    <property type="project" value="TreeGrafter"/>
</dbReference>
<dbReference type="Gene3D" id="1.10.630.10">
    <property type="entry name" value="Cytochrome P450"/>
    <property type="match status" value="1"/>
</dbReference>
<dbReference type="PANTHER" id="PTHR46696:SF4">
    <property type="entry name" value="BIOTIN BIOSYNTHESIS CYTOCHROME P450"/>
    <property type="match status" value="1"/>
</dbReference>
<keyword evidence="2" id="KW-0503">Monooxygenase</keyword>
<evidence type="ECO:0000256" key="1">
    <source>
        <dbReference type="ARBA" id="ARBA00010617"/>
    </source>
</evidence>
<dbReference type="eggNOG" id="COG2124">
    <property type="taxonomic scope" value="Bacteria"/>
</dbReference>
<dbReference type="EMBL" id="CP002299">
    <property type="protein sequence ID" value="ADP83357.1"/>
    <property type="molecule type" value="Genomic_DNA"/>
</dbReference>
<dbReference type="KEGG" id="fri:FraEuI1c_5369"/>
<dbReference type="STRING" id="298654.FraEuI1c_5369"/>
<dbReference type="PROSITE" id="PS00086">
    <property type="entry name" value="CYTOCHROME_P450"/>
    <property type="match status" value="1"/>
</dbReference>
<keyword evidence="2" id="KW-0479">Metal-binding</keyword>
<sequence length="459" mass="49857">MSAEAKNGPAAAEAENGPEASEAKTGPVANDLESLDFFLGRDLVDDPYPYFDELRSKCPVYREPHHNVLMVTGYDEGVQVLQDVENFSSVTSVTGPFPGFPVPVEGRDDVAELIAQHRDSLPFSDQLPTMDPPTHTDHRALLMKMITPKRLKENEEWMGGITDQLLDTLLERGKGEFVGEFAGPLALLVIADLLGVPPEDHPEFIKQLNRSNVGGGIGSSSGESLAHNPLEFLYGKFAGYIEDRRKEPRGDVLTGLAQATFPDGTTPEVIDVCRVAANLFSAGQETTVRLVSTAAKLIAEDPELQATLRANPEKVPNFLEEVLRTESPIKGDFRMSKCPVSVGGVDVPAGATLMIVNGAANRDPRHFDDPATFDISRANARHHIAFGRGIHTCPGAPLARAEARVAIQRLLERTSDIRLDPGLHGSAENPKYRYMPTFILRGLLFLGLEVTPAQVAVEA</sequence>
<dbReference type="InterPro" id="IPR017972">
    <property type="entry name" value="Cyt_P450_CS"/>
</dbReference>
<dbReference type="GO" id="GO:0005506">
    <property type="term" value="F:iron ion binding"/>
    <property type="evidence" value="ECO:0007669"/>
    <property type="project" value="InterPro"/>
</dbReference>
<dbReference type="InterPro" id="IPR002397">
    <property type="entry name" value="Cyt_P450_B"/>
</dbReference>
<dbReference type="GO" id="GO:0006707">
    <property type="term" value="P:cholesterol catabolic process"/>
    <property type="evidence" value="ECO:0007669"/>
    <property type="project" value="TreeGrafter"/>
</dbReference>
<evidence type="ECO:0000313" key="4">
    <source>
        <dbReference type="EMBL" id="ADP83357.1"/>
    </source>
</evidence>
<dbReference type="InterPro" id="IPR001128">
    <property type="entry name" value="Cyt_P450"/>
</dbReference>
<keyword evidence="2" id="KW-0349">Heme</keyword>
<keyword evidence="2" id="KW-0408">Iron</keyword>
<feature type="region of interest" description="Disordered" evidence="3">
    <location>
        <begin position="1"/>
        <end position="27"/>
    </location>
</feature>
<feature type="compositionally biased region" description="Low complexity" evidence="3">
    <location>
        <begin position="1"/>
        <end position="20"/>
    </location>
</feature>
<dbReference type="GO" id="GO:0020037">
    <property type="term" value="F:heme binding"/>
    <property type="evidence" value="ECO:0007669"/>
    <property type="project" value="InterPro"/>
</dbReference>
<proteinExistence type="inferred from homology"/>
<evidence type="ECO:0000313" key="5">
    <source>
        <dbReference type="Proteomes" id="UP000002484"/>
    </source>
</evidence>